<accession>A0A814SXQ3</accession>
<evidence type="ECO:0000313" key="7">
    <source>
        <dbReference type="Proteomes" id="UP000663864"/>
    </source>
</evidence>
<evidence type="ECO:0000313" key="1">
    <source>
        <dbReference type="EMBL" id="CAF1018269.1"/>
    </source>
</evidence>
<evidence type="ECO:0000313" key="2">
    <source>
        <dbReference type="EMBL" id="CAF1077428.1"/>
    </source>
</evidence>
<dbReference type="InterPro" id="IPR015943">
    <property type="entry name" value="WD40/YVTN_repeat-like_dom_sf"/>
</dbReference>
<dbReference type="EMBL" id="CAJNOH010000372">
    <property type="protein sequence ID" value="CAF1018269.1"/>
    <property type="molecule type" value="Genomic_DNA"/>
</dbReference>
<sequence length="411" mass="47202">MPTNYSQKSWIYEYNLTSQDLTQFGLGAGINGDIYFFLSLSRSHTADFLICLTPNGIVRWKVYLEPVPDMFPVGVSNIVSDLQGVLFYTVSWTGDEYYTAKICRITEAQTPHPIQECTENYQLYNDIITPLSLNEKYDLLVTAVTDDEFESVPAVLNKKTLAVQWINRHFFGAGMSRHYRCDINTGDILWIGGDRNLLKFKYDGQNLINNYTQPNDDGIDFVLDKQKQIIIRPWQNMTDLPWKYVVSSYDVSTREIKLRWNWHPPSLIVANDDMTTPTIDDNGIVYMSSMPLVFAIDNLGKTLWTSELATPSEMKTFQLISFCIAMNLKRRTLYIVSGSPIYQKSKFLYFITAVNMDTGKVIKRIDVNVGSKKYITPQCPILIGDEMFYFAWLTGQYPESVPFKITGMKQV</sequence>
<dbReference type="SUPFAM" id="SSF50998">
    <property type="entry name" value="Quinoprotein alcohol dehydrogenase-like"/>
    <property type="match status" value="1"/>
</dbReference>
<name>A0A814SXQ3_9BILA</name>
<dbReference type="EMBL" id="CAJNOL010001144">
    <property type="protein sequence ID" value="CAF1297527.1"/>
    <property type="molecule type" value="Genomic_DNA"/>
</dbReference>
<dbReference type="Proteomes" id="UP000663854">
    <property type="component" value="Unassembled WGS sequence"/>
</dbReference>
<dbReference type="Gene3D" id="2.130.10.10">
    <property type="entry name" value="YVTN repeat-like/Quinoprotein amine dehydrogenase"/>
    <property type="match status" value="1"/>
</dbReference>
<comment type="caution">
    <text evidence="3">The sequence shown here is derived from an EMBL/GenBank/DDBJ whole genome shotgun (WGS) entry which is preliminary data.</text>
</comment>
<evidence type="ECO:0000313" key="3">
    <source>
        <dbReference type="EMBL" id="CAF1154311.1"/>
    </source>
</evidence>
<dbReference type="EMBL" id="CAJNOT010001151">
    <property type="protein sequence ID" value="CAF1154311.1"/>
    <property type="molecule type" value="Genomic_DNA"/>
</dbReference>
<dbReference type="Proteomes" id="UP000663882">
    <property type="component" value="Unassembled WGS sequence"/>
</dbReference>
<evidence type="ECO:0000313" key="5">
    <source>
        <dbReference type="EMBL" id="CAF1297527.1"/>
    </source>
</evidence>
<dbReference type="EMBL" id="CAJNOO010001635">
    <property type="protein sequence ID" value="CAF1181082.1"/>
    <property type="molecule type" value="Genomic_DNA"/>
</dbReference>
<dbReference type="Proteomes" id="UP000663870">
    <property type="component" value="Unassembled WGS sequence"/>
</dbReference>
<dbReference type="Proteomes" id="UP000663889">
    <property type="component" value="Unassembled WGS sequence"/>
</dbReference>
<dbReference type="Proteomes" id="UP000663864">
    <property type="component" value="Unassembled WGS sequence"/>
</dbReference>
<reference evidence="3" key="1">
    <citation type="submission" date="2021-02" db="EMBL/GenBank/DDBJ databases">
        <authorList>
            <person name="Nowell W R."/>
        </authorList>
    </citation>
    <scope>NUCLEOTIDE SEQUENCE</scope>
</reference>
<gene>
    <name evidence="5" type="ORF">JXQ802_LOCUS29322</name>
    <name evidence="6" type="ORF">JXQ802_LOCUS29599</name>
    <name evidence="1" type="ORF">PYM288_LOCUS15474</name>
    <name evidence="4" type="ORF">RFH988_LOCUS23513</name>
    <name evidence="2" type="ORF">SEV965_LOCUS14672</name>
    <name evidence="3" type="ORF">ZHD862_LOCUS20335</name>
</gene>
<evidence type="ECO:0000313" key="8">
    <source>
        <dbReference type="Proteomes" id="UP000663870"/>
    </source>
</evidence>
<dbReference type="EMBL" id="CAJNOL010001164">
    <property type="protein sequence ID" value="CAF1302834.1"/>
    <property type="molecule type" value="Genomic_DNA"/>
</dbReference>
<dbReference type="InterPro" id="IPR011047">
    <property type="entry name" value="Quinoprotein_ADH-like_sf"/>
</dbReference>
<proteinExistence type="predicted"/>
<protein>
    <submittedName>
        <fullName evidence="3">Uncharacterized protein</fullName>
    </submittedName>
</protein>
<dbReference type="AlphaFoldDB" id="A0A814SXQ3"/>
<evidence type="ECO:0000313" key="6">
    <source>
        <dbReference type="EMBL" id="CAF1302834.1"/>
    </source>
</evidence>
<evidence type="ECO:0000313" key="4">
    <source>
        <dbReference type="EMBL" id="CAF1181082.1"/>
    </source>
</evidence>
<dbReference type="OrthoDB" id="9983249at2759"/>
<dbReference type="EMBL" id="CAJNOU010000740">
    <property type="protein sequence ID" value="CAF1077428.1"/>
    <property type="molecule type" value="Genomic_DNA"/>
</dbReference>
<keyword evidence="8" id="KW-1185">Reference proteome</keyword>
<organism evidence="3 7">
    <name type="scientific">Rotaria sordida</name>
    <dbReference type="NCBI Taxonomy" id="392033"/>
    <lineage>
        <taxon>Eukaryota</taxon>
        <taxon>Metazoa</taxon>
        <taxon>Spiralia</taxon>
        <taxon>Gnathifera</taxon>
        <taxon>Rotifera</taxon>
        <taxon>Eurotatoria</taxon>
        <taxon>Bdelloidea</taxon>
        <taxon>Philodinida</taxon>
        <taxon>Philodinidae</taxon>
        <taxon>Rotaria</taxon>
    </lineage>
</organism>